<dbReference type="OrthoDB" id="422634at2"/>
<protein>
    <recommendedName>
        <fullName evidence="3">Cytoskeleton protein RodZ-like C-terminal domain-containing protein</fullName>
    </recommendedName>
</protein>
<feature type="region of interest" description="Disordered" evidence="1">
    <location>
        <begin position="1"/>
        <end position="27"/>
    </location>
</feature>
<dbReference type="EMBL" id="AAXW01000038">
    <property type="protein sequence ID" value="EAZ89738.1"/>
    <property type="molecule type" value="Genomic_DNA"/>
</dbReference>
<dbReference type="AlphaFoldDB" id="A3IUZ0"/>
<dbReference type="Gene3D" id="1.10.260.40">
    <property type="entry name" value="lambda repressor-like DNA-binding domains"/>
    <property type="match status" value="1"/>
</dbReference>
<proteinExistence type="predicted"/>
<dbReference type="Pfam" id="PF13413">
    <property type="entry name" value="HTH_25"/>
    <property type="match status" value="1"/>
</dbReference>
<keyword evidence="2" id="KW-0812">Transmembrane</keyword>
<feature type="compositionally biased region" description="Polar residues" evidence="1">
    <location>
        <begin position="1"/>
        <end position="10"/>
    </location>
</feature>
<dbReference type="eggNOG" id="COG1426">
    <property type="taxonomic scope" value="Bacteria"/>
</dbReference>
<evidence type="ECO:0000256" key="1">
    <source>
        <dbReference type="SAM" id="MobiDB-lite"/>
    </source>
</evidence>
<keyword evidence="5" id="KW-1185">Reference proteome</keyword>
<dbReference type="Pfam" id="PF13464">
    <property type="entry name" value="RodZ_C"/>
    <property type="match status" value="1"/>
</dbReference>
<dbReference type="PANTHER" id="PTHR34475:SF1">
    <property type="entry name" value="CYTOSKELETON PROTEIN RODZ"/>
    <property type="match status" value="1"/>
</dbReference>
<evidence type="ECO:0000256" key="2">
    <source>
        <dbReference type="SAM" id="Phobius"/>
    </source>
</evidence>
<dbReference type="RefSeq" id="WP_008277196.1">
    <property type="nucleotide sequence ID" value="NZ_AAXW01000038.1"/>
</dbReference>
<gene>
    <name evidence="4" type="ORF">CY0110_23326</name>
</gene>
<organism evidence="4 5">
    <name type="scientific">Crocosphaera chwakensis CCY0110</name>
    <dbReference type="NCBI Taxonomy" id="391612"/>
    <lineage>
        <taxon>Bacteria</taxon>
        <taxon>Bacillati</taxon>
        <taxon>Cyanobacteriota</taxon>
        <taxon>Cyanophyceae</taxon>
        <taxon>Oscillatoriophycideae</taxon>
        <taxon>Chroococcales</taxon>
        <taxon>Aphanothecaceae</taxon>
        <taxon>Crocosphaera</taxon>
        <taxon>Crocosphaera chwakensis</taxon>
    </lineage>
</organism>
<dbReference type="GO" id="GO:0003677">
    <property type="term" value="F:DNA binding"/>
    <property type="evidence" value="ECO:0007669"/>
    <property type="project" value="InterPro"/>
</dbReference>
<dbReference type="InterPro" id="IPR025194">
    <property type="entry name" value="RodZ-like_C"/>
</dbReference>
<reference evidence="4 5" key="1">
    <citation type="submission" date="2007-03" db="EMBL/GenBank/DDBJ databases">
        <authorList>
            <person name="Stal L."/>
            <person name="Ferriera S."/>
            <person name="Johnson J."/>
            <person name="Kravitz S."/>
            <person name="Beeson K."/>
            <person name="Sutton G."/>
            <person name="Rogers Y.-H."/>
            <person name="Friedman R."/>
            <person name="Frazier M."/>
            <person name="Venter J.C."/>
        </authorList>
    </citation>
    <scope>NUCLEOTIDE SEQUENCE [LARGE SCALE GENOMIC DNA]</scope>
    <source>
        <strain evidence="4 5">CCY0110</strain>
    </source>
</reference>
<feature type="domain" description="Cytoskeleton protein RodZ-like C-terminal" evidence="3">
    <location>
        <begin position="249"/>
        <end position="312"/>
    </location>
</feature>
<evidence type="ECO:0000259" key="3">
    <source>
        <dbReference type="Pfam" id="PF13464"/>
    </source>
</evidence>
<dbReference type="InterPro" id="IPR050400">
    <property type="entry name" value="Bact_Cytoskel_RodZ"/>
</dbReference>
<name>A3IUZ0_9CHRO</name>
<evidence type="ECO:0000313" key="4">
    <source>
        <dbReference type="EMBL" id="EAZ89738.1"/>
    </source>
</evidence>
<feature type="transmembrane region" description="Helical" evidence="2">
    <location>
        <begin position="183"/>
        <end position="207"/>
    </location>
</feature>
<comment type="caution">
    <text evidence="4">The sequence shown here is derived from an EMBL/GenBank/DDBJ whole genome shotgun (WGS) entry which is preliminary data.</text>
</comment>
<sequence length="335" mass="37875">MSRKQSSLNSPHHKTNHTQESQCQTPVVAENSRWQQLWDKFILNGYKTSEESNGEKPPSPPSKKTIYLKLLLKLLSKFPKQKKHYFDPKKLQKQILEDIGQQLYNERQKQGLSLALISGETRISLALLEAIEKAKLEELPEAIYTRSFIKKFADFLGLDGKSLSESFPLDSNPKSQSSSRFRFFFPVLQFRPLHLYFLYIIIVVISVQSISNTLKRAATEGAIEELPVPVVVSPPPPLIKKPVIIKVHSKGKSTLKVIVDGKTTFEGTLTKETQKTWEANKNITLEASNAGLILVTFNNQNAKRLGKLGESKKVTYSLPNISNNSKQKDTVNQQE</sequence>
<accession>A3IUZ0</accession>
<keyword evidence="2" id="KW-0472">Membrane</keyword>
<dbReference type="Proteomes" id="UP000003781">
    <property type="component" value="Unassembled WGS sequence"/>
</dbReference>
<keyword evidence="2" id="KW-1133">Transmembrane helix</keyword>
<dbReference type="InterPro" id="IPR010982">
    <property type="entry name" value="Lambda_DNA-bd_dom_sf"/>
</dbReference>
<dbReference type="PANTHER" id="PTHR34475">
    <property type="match status" value="1"/>
</dbReference>
<evidence type="ECO:0000313" key="5">
    <source>
        <dbReference type="Proteomes" id="UP000003781"/>
    </source>
</evidence>